<keyword evidence="12" id="KW-0472">Membrane</keyword>
<evidence type="ECO:0000313" key="15">
    <source>
        <dbReference type="Proteomes" id="UP000565579"/>
    </source>
</evidence>
<dbReference type="SUPFAM" id="SSF158472">
    <property type="entry name" value="HAMP domain-like"/>
    <property type="match status" value="1"/>
</dbReference>
<comment type="subcellular location">
    <subcellularLocation>
        <location evidence="2">Membrane</location>
    </subcellularLocation>
</comment>
<dbReference type="SUPFAM" id="SSF55874">
    <property type="entry name" value="ATPase domain of HSP90 chaperone/DNA topoisomerase II/histidine kinase"/>
    <property type="match status" value="1"/>
</dbReference>
<keyword evidence="10 12" id="KW-1133">Transmembrane helix</keyword>
<evidence type="ECO:0000256" key="11">
    <source>
        <dbReference type="ARBA" id="ARBA00023012"/>
    </source>
</evidence>
<evidence type="ECO:0000256" key="4">
    <source>
        <dbReference type="ARBA" id="ARBA00022553"/>
    </source>
</evidence>
<dbReference type="PROSITE" id="PS50885">
    <property type="entry name" value="HAMP"/>
    <property type="match status" value="1"/>
</dbReference>
<dbReference type="Gene3D" id="3.30.565.10">
    <property type="entry name" value="Histidine kinase-like ATPase, C-terminal domain"/>
    <property type="match status" value="1"/>
</dbReference>
<feature type="transmembrane region" description="Helical" evidence="12">
    <location>
        <begin position="22"/>
        <end position="46"/>
    </location>
</feature>
<dbReference type="Gene3D" id="6.10.340.10">
    <property type="match status" value="1"/>
</dbReference>
<evidence type="ECO:0000256" key="7">
    <source>
        <dbReference type="ARBA" id="ARBA00022741"/>
    </source>
</evidence>
<dbReference type="SMART" id="SM00304">
    <property type="entry name" value="HAMP"/>
    <property type="match status" value="1"/>
</dbReference>
<dbReference type="Pfam" id="PF05227">
    <property type="entry name" value="CHASE3"/>
    <property type="match status" value="1"/>
</dbReference>
<dbReference type="RefSeq" id="WP_185105385.1">
    <property type="nucleotide sequence ID" value="NZ_BAAAXY010000172.1"/>
</dbReference>
<dbReference type="CDD" id="cd16917">
    <property type="entry name" value="HATPase_UhpB-NarQ-NarX-like"/>
    <property type="match status" value="1"/>
</dbReference>
<feature type="domain" description="HAMP" evidence="13">
    <location>
        <begin position="217"/>
        <end position="269"/>
    </location>
</feature>
<dbReference type="EMBL" id="JACHMI010000001">
    <property type="protein sequence ID" value="MBB6551279.1"/>
    <property type="molecule type" value="Genomic_DNA"/>
</dbReference>
<dbReference type="InterPro" id="IPR036890">
    <property type="entry name" value="HATPase_C_sf"/>
</dbReference>
<dbReference type="GO" id="GO:0005524">
    <property type="term" value="F:ATP binding"/>
    <property type="evidence" value="ECO:0007669"/>
    <property type="project" value="UniProtKB-KW"/>
</dbReference>
<dbReference type="CDD" id="cd06225">
    <property type="entry name" value="HAMP"/>
    <property type="match status" value="1"/>
</dbReference>
<protein>
    <recommendedName>
        <fullName evidence="3">histidine kinase</fullName>
        <ecNumber evidence="3">2.7.13.3</ecNumber>
    </recommendedName>
</protein>
<dbReference type="Pfam" id="PF07730">
    <property type="entry name" value="HisKA_3"/>
    <property type="match status" value="1"/>
</dbReference>
<evidence type="ECO:0000256" key="12">
    <source>
        <dbReference type="SAM" id="Phobius"/>
    </source>
</evidence>
<dbReference type="PANTHER" id="PTHR24421">
    <property type="entry name" value="NITRATE/NITRITE SENSOR PROTEIN NARX-RELATED"/>
    <property type="match status" value="1"/>
</dbReference>
<dbReference type="PANTHER" id="PTHR24421:SF10">
    <property type="entry name" value="NITRATE_NITRITE SENSOR PROTEIN NARQ"/>
    <property type="match status" value="1"/>
</dbReference>
<dbReference type="SMART" id="SM00387">
    <property type="entry name" value="HATPase_c"/>
    <property type="match status" value="1"/>
</dbReference>
<comment type="caution">
    <text evidence="14">The sequence shown here is derived from an EMBL/GenBank/DDBJ whole genome shotgun (WGS) entry which is preliminary data.</text>
</comment>
<dbReference type="CDD" id="cd19410">
    <property type="entry name" value="HK9-like_sensor"/>
    <property type="match status" value="1"/>
</dbReference>
<dbReference type="InterPro" id="IPR011712">
    <property type="entry name" value="Sig_transdc_His_kin_sub3_dim/P"/>
</dbReference>
<evidence type="ECO:0000256" key="9">
    <source>
        <dbReference type="ARBA" id="ARBA00022840"/>
    </source>
</evidence>
<evidence type="ECO:0000256" key="1">
    <source>
        <dbReference type="ARBA" id="ARBA00000085"/>
    </source>
</evidence>
<keyword evidence="15" id="KW-1185">Reference proteome</keyword>
<dbReference type="GO" id="GO:0000155">
    <property type="term" value="F:phosphorelay sensor kinase activity"/>
    <property type="evidence" value="ECO:0007669"/>
    <property type="project" value="InterPro"/>
</dbReference>
<dbReference type="InterPro" id="IPR003660">
    <property type="entry name" value="HAMP_dom"/>
</dbReference>
<dbReference type="Gene3D" id="1.20.5.1930">
    <property type="match status" value="1"/>
</dbReference>
<name>A0A7X0U1C2_9ACTN</name>
<keyword evidence="11" id="KW-0902">Two-component regulatory system</keyword>
<keyword evidence="6 12" id="KW-0812">Transmembrane</keyword>
<dbReference type="AlphaFoldDB" id="A0A7X0U1C2"/>
<keyword evidence="7" id="KW-0547">Nucleotide-binding</keyword>
<dbReference type="InterPro" id="IPR003594">
    <property type="entry name" value="HATPase_dom"/>
</dbReference>
<evidence type="ECO:0000256" key="8">
    <source>
        <dbReference type="ARBA" id="ARBA00022777"/>
    </source>
</evidence>
<comment type="catalytic activity">
    <reaction evidence="1">
        <text>ATP + protein L-histidine = ADP + protein N-phospho-L-histidine.</text>
        <dbReference type="EC" id="2.7.13.3"/>
    </reaction>
</comment>
<dbReference type="Proteomes" id="UP000565579">
    <property type="component" value="Unassembled WGS sequence"/>
</dbReference>
<keyword evidence="4" id="KW-0597">Phosphoprotein</keyword>
<feature type="transmembrane region" description="Helical" evidence="12">
    <location>
        <begin position="189"/>
        <end position="214"/>
    </location>
</feature>
<dbReference type="EC" id="2.7.13.3" evidence="3"/>
<accession>A0A7X0U1C2</accession>
<dbReference type="InterPro" id="IPR007891">
    <property type="entry name" value="CHASE3"/>
</dbReference>
<dbReference type="Pfam" id="PF02518">
    <property type="entry name" value="HATPase_c"/>
    <property type="match status" value="1"/>
</dbReference>
<evidence type="ECO:0000256" key="6">
    <source>
        <dbReference type="ARBA" id="ARBA00022692"/>
    </source>
</evidence>
<dbReference type="GO" id="GO:0016020">
    <property type="term" value="C:membrane"/>
    <property type="evidence" value="ECO:0007669"/>
    <property type="project" value="UniProtKB-SubCell"/>
</dbReference>
<evidence type="ECO:0000256" key="3">
    <source>
        <dbReference type="ARBA" id="ARBA00012438"/>
    </source>
</evidence>
<keyword evidence="5" id="KW-0808">Transferase</keyword>
<reference evidence="14 15" key="1">
    <citation type="submission" date="2020-08" db="EMBL/GenBank/DDBJ databases">
        <title>Sequencing the genomes of 1000 actinobacteria strains.</title>
        <authorList>
            <person name="Klenk H.-P."/>
        </authorList>
    </citation>
    <scope>NUCLEOTIDE SEQUENCE [LARGE SCALE GENOMIC DNA]</scope>
    <source>
        <strain evidence="14 15">DSM 43768</strain>
    </source>
</reference>
<keyword evidence="8 14" id="KW-0418">Kinase</keyword>
<proteinExistence type="predicted"/>
<keyword evidence="9" id="KW-0067">ATP-binding</keyword>
<dbReference type="InterPro" id="IPR050482">
    <property type="entry name" value="Sensor_HK_TwoCompSys"/>
</dbReference>
<dbReference type="Pfam" id="PF00672">
    <property type="entry name" value="HAMP"/>
    <property type="match status" value="1"/>
</dbReference>
<gene>
    <name evidence="14" type="ORF">HD593_006074</name>
</gene>
<evidence type="ECO:0000256" key="5">
    <source>
        <dbReference type="ARBA" id="ARBA00022679"/>
    </source>
</evidence>
<evidence type="ECO:0000259" key="13">
    <source>
        <dbReference type="PROSITE" id="PS50885"/>
    </source>
</evidence>
<evidence type="ECO:0000256" key="10">
    <source>
        <dbReference type="ARBA" id="ARBA00022989"/>
    </source>
</evidence>
<dbReference type="GO" id="GO:0046983">
    <property type="term" value="F:protein dimerization activity"/>
    <property type="evidence" value="ECO:0007669"/>
    <property type="project" value="InterPro"/>
</dbReference>
<organism evidence="14 15">
    <name type="scientific">Nonomuraea rubra</name>
    <dbReference type="NCBI Taxonomy" id="46180"/>
    <lineage>
        <taxon>Bacteria</taxon>
        <taxon>Bacillati</taxon>
        <taxon>Actinomycetota</taxon>
        <taxon>Actinomycetes</taxon>
        <taxon>Streptosporangiales</taxon>
        <taxon>Streptosporangiaceae</taxon>
        <taxon>Nonomuraea</taxon>
    </lineage>
</organism>
<evidence type="ECO:0000313" key="14">
    <source>
        <dbReference type="EMBL" id="MBB6551279.1"/>
    </source>
</evidence>
<evidence type="ECO:0000256" key="2">
    <source>
        <dbReference type="ARBA" id="ARBA00004370"/>
    </source>
</evidence>
<sequence length="476" mass="50552">MHDGRSGAVRNDPGRGLTLRTVTAGAVLALIVGAAFAVLLVSIGDLREAWRREQRSAQVLTTANRLERLIIDMETSQRGFALTGQESFLQPWQAAVGAFPGQASELERLVADDPAQHELARRIEAEGTSYIDAYSVPLVRAMRSDRAVARAAETAEGRRRVDTMRGEFDALVAVTLSAARTEQRQSDTAALRAITSGVAGLIASVALIGAYSLYLARAVVTPVRRLAGATRQLADGDLRARVPERGIGEIRVLERGFNTMAATLDGQREELAASRSRIVTSADQARRRIERDLHDGIQQRLVSLVLDVRTTQATLPPDRPDLAEPLDRLADGLGEAVDELREISRGIHPAILSEAGLGPALKTLARRSPVPVELDVNVPGRLPEPVEVAAYYVVSEALTNTAKHAQAATVTVRACLEEGTLRLRVSDDGVGGATSGTGSGLLGLADRVEALGGTVTVDSPPAQGTTLHADLPVTGG</sequence>